<evidence type="ECO:0000313" key="1">
    <source>
        <dbReference type="EMBL" id="MBK4735225.1"/>
    </source>
</evidence>
<protein>
    <submittedName>
        <fullName evidence="1">Tryptophan 7-halogenase</fullName>
    </submittedName>
</protein>
<evidence type="ECO:0000313" key="2">
    <source>
        <dbReference type="Proteomes" id="UP000622890"/>
    </source>
</evidence>
<dbReference type="GO" id="GO:0004497">
    <property type="term" value="F:monooxygenase activity"/>
    <property type="evidence" value="ECO:0007669"/>
    <property type="project" value="InterPro"/>
</dbReference>
<dbReference type="RefSeq" id="WP_200592003.1">
    <property type="nucleotide sequence ID" value="NZ_JAEPBG010000004.1"/>
</dbReference>
<dbReference type="Proteomes" id="UP000622890">
    <property type="component" value="Unassembled WGS sequence"/>
</dbReference>
<dbReference type="Pfam" id="PF04820">
    <property type="entry name" value="Trp_halogenase"/>
    <property type="match status" value="1"/>
</dbReference>
<keyword evidence="2" id="KW-1185">Reference proteome</keyword>
<dbReference type="InterPro" id="IPR006905">
    <property type="entry name" value="Flavin_halogenase"/>
</dbReference>
<name>A0A934SRG2_9BURK</name>
<dbReference type="EMBL" id="JAEPBG010000004">
    <property type="protein sequence ID" value="MBK4735225.1"/>
    <property type="molecule type" value="Genomic_DNA"/>
</dbReference>
<dbReference type="AlphaFoldDB" id="A0A934SRG2"/>
<reference evidence="1" key="1">
    <citation type="submission" date="2021-01" db="EMBL/GenBank/DDBJ databases">
        <title>Genome sequence of strain Noviherbaspirillum sp. DKR-6.</title>
        <authorList>
            <person name="Chaudhary D.K."/>
        </authorList>
    </citation>
    <scope>NUCLEOTIDE SEQUENCE</scope>
    <source>
        <strain evidence="1">DKR-6</strain>
    </source>
</reference>
<comment type="caution">
    <text evidence="1">The sequence shown here is derived from an EMBL/GenBank/DDBJ whole genome shotgun (WGS) entry which is preliminary data.</text>
</comment>
<organism evidence="1 2">
    <name type="scientific">Noviherbaspirillum pedocola</name>
    <dbReference type="NCBI Taxonomy" id="2801341"/>
    <lineage>
        <taxon>Bacteria</taxon>
        <taxon>Pseudomonadati</taxon>
        <taxon>Pseudomonadota</taxon>
        <taxon>Betaproteobacteria</taxon>
        <taxon>Burkholderiales</taxon>
        <taxon>Oxalobacteraceae</taxon>
        <taxon>Noviherbaspirillum</taxon>
    </lineage>
</organism>
<gene>
    <name evidence="1" type="ORF">JJB74_11435</name>
</gene>
<dbReference type="InterPro" id="IPR036188">
    <property type="entry name" value="FAD/NAD-bd_sf"/>
</dbReference>
<proteinExistence type="predicted"/>
<dbReference type="Gene3D" id="3.50.50.60">
    <property type="entry name" value="FAD/NAD(P)-binding domain"/>
    <property type="match status" value="1"/>
</dbReference>
<sequence length="58" mass="6484">MLGIEFIDLGWKDNRYMHAFGSLPGDILLASFEQAWQKMRQHGHPHAPGAHSITQAAV</sequence>
<accession>A0A934SRG2</accession>